<sequence>MTAEDARQIDGHDESKLPKWAQARLRNLRRKIERLTVETVRSDDVPADVRVMIARSTQNERYTTEWTAIPLADNDRVIFMVTGGRMEVELRKFGSRYRLGIVGHGDYDRLLDARPDIAILPAMGNVVEAAFVMQAPDAIVMEELLAIEPAQRAVTHPAEPPSAFERSFAALQEFGYPDGSR</sequence>
<dbReference type="RefSeq" id="WP_229385049.1">
    <property type="nucleotide sequence ID" value="NZ_JAGTTN010000004.1"/>
</dbReference>
<dbReference type="InterPro" id="IPR055663">
    <property type="entry name" value="DUF7239"/>
</dbReference>
<protein>
    <submittedName>
        <fullName evidence="1">Uncharacterized protein</fullName>
    </submittedName>
</protein>
<name>A0A9X1LWP5_9MICO</name>
<accession>A0A9X1LWP5</accession>
<dbReference type="Pfam" id="PF23886">
    <property type="entry name" value="DUF7239"/>
    <property type="match status" value="1"/>
</dbReference>
<proteinExistence type="predicted"/>
<comment type="caution">
    <text evidence="1">The sequence shown here is derived from an EMBL/GenBank/DDBJ whole genome shotgun (WGS) entry which is preliminary data.</text>
</comment>
<dbReference type="EMBL" id="JAGTTN010000004">
    <property type="protein sequence ID" value="MCC2033081.1"/>
    <property type="molecule type" value="Genomic_DNA"/>
</dbReference>
<organism evidence="1 2">
    <name type="scientific">Microbacterium allomyrinae</name>
    <dbReference type="NCBI Taxonomy" id="2830666"/>
    <lineage>
        <taxon>Bacteria</taxon>
        <taxon>Bacillati</taxon>
        <taxon>Actinomycetota</taxon>
        <taxon>Actinomycetes</taxon>
        <taxon>Micrococcales</taxon>
        <taxon>Microbacteriaceae</taxon>
        <taxon>Microbacterium</taxon>
    </lineage>
</organism>
<evidence type="ECO:0000313" key="2">
    <source>
        <dbReference type="Proteomes" id="UP001139354"/>
    </source>
</evidence>
<gene>
    <name evidence="1" type="ORF">KEC57_12905</name>
</gene>
<reference evidence="1" key="1">
    <citation type="submission" date="2021-04" db="EMBL/GenBank/DDBJ databases">
        <title>Microbacterium tenobrionis sp. nov. and Microbacterium allomyrinae sp. nov., isolated from larvae of Tenobrio molitor and Allomyrina dichotoma, respectively.</title>
        <authorList>
            <person name="Lee S.D."/>
        </authorList>
    </citation>
    <scope>NUCLEOTIDE SEQUENCE</scope>
    <source>
        <strain evidence="1">BWT-G7</strain>
    </source>
</reference>
<dbReference type="Proteomes" id="UP001139354">
    <property type="component" value="Unassembled WGS sequence"/>
</dbReference>
<keyword evidence="2" id="KW-1185">Reference proteome</keyword>
<evidence type="ECO:0000313" key="1">
    <source>
        <dbReference type="EMBL" id="MCC2033081.1"/>
    </source>
</evidence>
<dbReference type="AlphaFoldDB" id="A0A9X1LWP5"/>